<keyword evidence="2" id="KW-1185">Reference proteome</keyword>
<organism evidence="1 2">
    <name type="scientific">Coemansia nantahalensis</name>
    <dbReference type="NCBI Taxonomy" id="2789366"/>
    <lineage>
        <taxon>Eukaryota</taxon>
        <taxon>Fungi</taxon>
        <taxon>Fungi incertae sedis</taxon>
        <taxon>Zoopagomycota</taxon>
        <taxon>Kickxellomycotina</taxon>
        <taxon>Kickxellomycetes</taxon>
        <taxon>Kickxellales</taxon>
        <taxon>Kickxellaceae</taxon>
        <taxon>Coemansia</taxon>
    </lineage>
</organism>
<dbReference type="EMBL" id="JANBUJ010001678">
    <property type="protein sequence ID" value="KAJ2766499.1"/>
    <property type="molecule type" value="Genomic_DNA"/>
</dbReference>
<evidence type="ECO:0000313" key="1">
    <source>
        <dbReference type="EMBL" id="KAJ2766499.1"/>
    </source>
</evidence>
<gene>
    <name evidence="1" type="ORF">IWQ57_004336</name>
</gene>
<proteinExistence type="predicted"/>
<reference evidence="1" key="1">
    <citation type="submission" date="2022-07" db="EMBL/GenBank/DDBJ databases">
        <title>Phylogenomic reconstructions and comparative analyses of Kickxellomycotina fungi.</title>
        <authorList>
            <person name="Reynolds N.K."/>
            <person name="Stajich J.E."/>
            <person name="Barry K."/>
            <person name="Grigoriev I.V."/>
            <person name="Crous P."/>
            <person name="Smith M.E."/>
        </authorList>
    </citation>
    <scope>NUCLEOTIDE SEQUENCE</scope>
    <source>
        <strain evidence="1">CBS 109366</strain>
    </source>
</reference>
<comment type="caution">
    <text evidence="1">The sequence shown here is derived from an EMBL/GenBank/DDBJ whole genome shotgun (WGS) entry which is preliminary data.</text>
</comment>
<accession>A0ACC1JSL8</accession>
<protein>
    <submittedName>
        <fullName evidence="1">Uncharacterized protein</fullName>
    </submittedName>
</protein>
<sequence length="178" mass="19517">MWRTPMAARLRLPVAAALCVWMALLSILGFTRLLAVPVPDKAQHFVGFGVFGVLTFFSFRADIPRRKAWTATCVLVGATCFFSEVLQRVLTTRPFEWGDVASNFLGAATFLFAAWMADRWILQPRLSAAAVAGGGRYWSLDADEQASADLEAAGELGLELDDILADSPPPEERRHVSS</sequence>
<name>A0ACC1JSL8_9FUNG</name>
<evidence type="ECO:0000313" key="2">
    <source>
        <dbReference type="Proteomes" id="UP001140234"/>
    </source>
</evidence>
<dbReference type="Proteomes" id="UP001140234">
    <property type="component" value="Unassembled WGS sequence"/>
</dbReference>